<reference evidence="2" key="1">
    <citation type="submission" date="2020-07" db="EMBL/GenBank/DDBJ databases">
        <title>Draft Genome Sequence of a Deep-Sea Yeast, Naganishia (Cryptococcus) liquefaciens strain N6.</title>
        <authorList>
            <person name="Han Y.W."/>
            <person name="Kajitani R."/>
            <person name="Morimoto H."/>
            <person name="Parhat M."/>
            <person name="Tsubouchi H."/>
            <person name="Bakenova O."/>
            <person name="Ogata M."/>
            <person name="Argunhan B."/>
            <person name="Aoki R."/>
            <person name="Kajiwara S."/>
            <person name="Itoh T."/>
            <person name="Iwasaki H."/>
        </authorList>
    </citation>
    <scope>NUCLEOTIDE SEQUENCE</scope>
    <source>
        <strain evidence="2">N6</strain>
    </source>
</reference>
<proteinExistence type="predicted"/>
<sequence length="280" mass="31283">MPDPCDCPVFSFHDILERLDTAQRMFPKDQENPNEGGWQENSSRRRVDRAHSRLRFKRSTYLSGNAALTKGIYVVAMGWRCAYLVDTVGIKKEQLEILGGCFGSNASLQHIAFLFEETFEQVYVINIPIFKARATTLQTFCHTKSLSNAEMLWVQVDQGLPSMVCEMPMSLRVQILKHFDLNRNIAVPIPSGGLSEETSPGLMRIKVNRTDLPSLSAWILEYSVGYTFSQNIPVQAGETARRRNGDAKEKVSGTGKTNLDGEPLVLIKVKISGVKALGDK</sequence>
<keyword evidence="3" id="KW-1185">Reference proteome</keyword>
<gene>
    <name evidence="2" type="ORF">NliqN6_5028</name>
</gene>
<dbReference type="EMBL" id="BLZA01000030">
    <property type="protein sequence ID" value="GHJ88626.1"/>
    <property type="molecule type" value="Genomic_DNA"/>
</dbReference>
<dbReference type="OrthoDB" id="2594631at2759"/>
<dbReference type="AlphaFoldDB" id="A0A8H3TXB9"/>
<name>A0A8H3TXB9_9TREE</name>
<dbReference type="Proteomes" id="UP000620104">
    <property type="component" value="Unassembled WGS sequence"/>
</dbReference>
<evidence type="ECO:0000313" key="2">
    <source>
        <dbReference type="EMBL" id="GHJ88626.1"/>
    </source>
</evidence>
<feature type="region of interest" description="Disordered" evidence="1">
    <location>
        <begin position="25"/>
        <end position="46"/>
    </location>
</feature>
<protein>
    <submittedName>
        <fullName evidence="2">Uncharacterized protein</fullName>
    </submittedName>
</protein>
<evidence type="ECO:0000313" key="3">
    <source>
        <dbReference type="Proteomes" id="UP000620104"/>
    </source>
</evidence>
<comment type="caution">
    <text evidence="2">The sequence shown here is derived from an EMBL/GenBank/DDBJ whole genome shotgun (WGS) entry which is preliminary data.</text>
</comment>
<organism evidence="2 3">
    <name type="scientific">Naganishia liquefaciens</name>
    <dbReference type="NCBI Taxonomy" id="104408"/>
    <lineage>
        <taxon>Eukaryota</taxon>
        <taxon>Fungi</taxon>
        <taxon>Dikarya</taxon>
        <taxon>Basidiomycota</taxon>
        <taxon>Agaricomycotina</taxon>
        <taxon>Tremellomycetes</taxon>
        <taxon>Filobasidiales</taxon>
        <taxon>Filobasidiaceae</taxon>
        <taxon>Naganishia</taxon>
    </lineage>
</organism>
<evidence type="ECO:0000256" key="1">
    <source>
        <dbReference type="SAM" id="MobiDB-lite"/>
    </source>
</evidence>
<accession>A0A8H3TXB9</accession>